<gene>
    <name evidence="1" type="ORF">O1Q84_25865</name>
</gene>
<dbReference type="EMBL" id="CP114196">
    <property type="protein sequence ID" value="WAT93751.1"/>
    <property type="molecule type" value="Genomic_DNA"/>
</dbReference>
<proteinExistence type="predicted"/>
<dbReference type="RefSeq" id="WP_025634162.1">
    <property type="nucleotide sequence ID" value="NZ_CP114196.1"/>
</dbReference>
<organism evidence="1 2">
    <name type="scientific">Vibrio parahaemolyticus</name>
    <dbReference type="NCBI Taxonomy" id="670"/>
    <lineage>
        <taxon>Bacteria</taxon>
        <taxon>Pseudomonadati</taxon>
        <taxon>Pseudomonadota</taxon>
        <taxon>Gammaproteobacteria</taxon>
        <taxon>Vibrionales</taxon>
        <taxon>Vibrionaceae</taxon>
        <taxon>Vibrio</taxon>
    </lineage>
</organism>
<reference evidence="1" key="1">
    <citation type="submission" date="2022-12" db="EMBL/GenBank/DDBJ databases">
        <title>Vibrio parahaemolyticus become highly virulent by producing novel Tc toxins.</title>
        <authorList>
            <person name="Yang F."/>
            <person name="You Y."/>
            <person name="Lai Q."/>
            <person name="Xu L."/>
            <person name="Li F."/>
        </authorList>
    </citation>
    <scope>NUCLEOTIDE SEQUENCE</scope>
    <source>
        <strain evidence="1">Vp-HL-202005</strain>
        <plasmid evidence="1">pHLA</plasmid>
    </source>
</reference>
<dbReference type="AlphaFoldDB" id="A0AA47JMU1"/>
<geneLocation type="plasmid" evidence="1 2">
    <name>pHLA</name>
</geneLocation>
<evidence type="ECO:0000313" key="1">
    <source>
        <dbReference type="EMBL" id="WAT93751.1"/>
    </source>
</evidence>
<accession>A0AA47JMU1</accession>
<name>A0AA47JMU1_VIBPH</name>
<dbReference type="Proteomes" id="UP001156560">
    <property type="component" value="Plasmid pHLA"/>
</dbReference>
<keyword evidence="1" id="KW-0614">Plasmid</keyword>
<sequence>MSNSLSKKVNIRGPNNYQFLKWILDANDNFLALNHCNDPDGFRTTSKAIQSQLNKIDETDVQKIRSTFMQLLVFFPESRVDKFVGLFHAAKSRDKTSTTTMALSKLTKKRFDSLCKRVAKSSTNDEFLNLLLDLAETEYGLDESNMR</sequence>
<evidence type="ECO:0000313" key="2">
    <source>
        <dbReference type="Proteomes" id="UP001156560"/>
    </source>
</evidence>
<protein>
    <submittedName>
        <fullName evidence="1">Uncharacterized protein</fullName>
    </submittedName>
</protein>